<dbReference type="GO" id="GO:0046872">
    <property type="term" value="F:metal ion binding"/>
    <property type="evidence" value="ECO:0007669"/>
    <property type="project" value="UniProtKB-KW"/>
</dbReference>
<dbReference type="SFLD" id="SFLDG01387">
    <property type="entry name" value="BtrN-like_SPASM_domain_contain"/>
    <property type="match status" value="1"/>
</dbReference>
<dbReference type="InterPro" id="IPR058240">
    <property type="entry name" value="rSAM_sf"/>
</dbReference>
<dbReference type="InterPro" id="IPR050377">
    <property type="entry name" value="Radical_SAM_PqqE_MftC-like"/>
</dbReference>
<dbReference type="SFLD" id="SFLDS00029">
    <property type="entry name" value="Radical_SAM"/>
    <property type="match status" value="1"/>
</dbReference>
<gene>
    <name evidence="8" type="ORF">SAMN02745216_01712</name>
</gene>
<dbReference type="Pfam" id="PF13186">
    <property type="entry name" value="SPASM"/>
    <property type="match status" value="1"/>
</dbReference>
<accession>A0A1M6JMZ6</accession>
<dbReference type="Gene3D" id="3.20.20.70">
    <property type="entry name" value="Aldolase class I"/>
    <property type="match status" value="1"/>
</dbReference>
<keyword evidence="5" id="KW-0408">Iron</keyword>
<dbReference type="GO" id="GO:0051536">
    <property type="term" value="F:iron-sulfur cluster binding"/>
    <property type="evidence" value="ECO:0007669"/>
    <property type="project" value="UniProtKB-KW"/>
</dbReference>
<dbReference type="AlphaFoldDB" id="A0A1M6JMZ6"/>
<dbReference type="CDD" id="cd01335">
    <property type="entry name" value="Radical_SAM"/>
    <property type="match status" value="1"/>
</dbReference>
<dbReference type="InterPro" id="IPR013785">
    <property type="entry name" value="Aldolase_TIM"/>
</dbReference>
<evidence type="ECO:0000256" key="3">
    <source>
        <dbReference type="ARBA" id="ARBA00022691"/>
    </source>
</evidence>
<dbReference type="InterPro" id="IPR023885">
    <property type="entry name" value="4Fe4S-binding_SPASM_dom"/>
</dbReference>
<dbReference type="STRING" id="1121393.SAMN02745216_01712"/>
<keyword evidence="9" id="KW-1185">Reference proteome</keyword>
<evidence type="ECO:0000313" key="8">
    <source>
        <dbReference type="EMBL" id="SHJ47973.1"/>
    </source>
</evidence>
<evidence type="ECO:0000256" key="5">
    <source>
        <dbReference type="ARBA" id="ARBA00023004"/>
    </source>
</evidence>
<evidence type="ECO:0000256" key="1">
    <source>
        <dbReference type="ARBA" id="ARBA00001966"/>
    </source>
</evidence>
<dbReference type="SUPFAM" id="SSF102114">
    <property type="entry name" value="Radical SAM enzymes"/>
    <property type="match status" value="1"/>
</dbReference>
<dbReference type="PANTHER" id="PTHR11228:SF34">
    <property type="entry name" value="TUNGSTEN-CONTAINING ALDEHYDE FERREDOXIN OXIDOREDUCTASE COFACTOR MODIFYING PROTEIN"/>
    <property type="match status" value="1"/>
</dbReference>
<dbReference type="SFLD" id="SFLDG01067">
    <property type="entry name" value="SPASM/twitch_domain_containing"/>
    <property type="match status" value="1"/>
</dbReference>
<organism evidence="8 9">
    <name type="scientific">Desulfatibacillum alkenivorans DSM 16219</name>
    <dbReference type="NCBI Taxonomy" id="1121393"/>
    <lineage>
        <taxon>Bacteria</taxon>
        <taxon>Pseudomonadati</taxon>
        <taxon>Thermodesulfobacteriota</taxon>
        <taxon>Desulfobacteria</taxon>
        <taxon>Desulfobacterales</taxon>
        <taxon>Desulfatibacillaceae</taxon>
        <taxon>Desulfatibacillum</taxon>
    </lineage>
</organism>
<dbReference type="PROSITE" id="PS51918">
    <property type="entry name" value="RADICAL_SAM"/>
    <property type="match status" value="1"/>
</dbReference>
<reference evidence="9" key="1">
    <citation type="submission" date="2016-11" db="EMBL/GenBank/DDBJ databases">
        <authorList>
            <person name="Varghese N."/>
            <person name="Submissions S."/>
        </authorList>
    </citation>
    <scope>NUCLEOTIDE SEQUENCE [LARGE SCALE GENOMIC DNA]</scope>
    <source>
        <strain evidence="9">DSM 16219</strain>
    </source>
</reference>
<dbReference type="GO" id="GO:0003824">
    <property type="term" value="F:catalytic activity"/>
    <property type="evidence" value="ECO:0007669"/>
    <property type="project" value="InterPro"/>
</dbReference>
<dbReference type="InterPro" id="IPR007197">
    <property type="entry name" value="rSAM"/>
</dbReference>
<dbReference type="RefSeq" id="WP_073474946.1">
    <property type="nucleotide sequence ID" value="NZ_FQZU01000008.1"/>
</dbReference>
<sequence length="372" mass="42105">MIFKPKPPPLTKIYVEPTTFCNLSCPMCMRHCWEEPGGAMTWDVFQRMMKSARQIRTLKSFSFWGIGEPLMHPDIFRMINAAKKIGAQTEMISNGHLLTPERSKDLIKSGLDVLIVSLEGTSPESYAESRQSDFHLLMENIDALNKLKAKASCPNPKLGLEFVITAKNIHELPKLPEAARRLNAVFLIISNLLPYGDEPCEDIAYWLATGDLNHCKVPVGHYPELRLPRIDARPQFTRPVEALKNIPPYNKQAVEFNAPGFCPFVGRGGIAVRWDGSVAPCVPLMHSHRCWIHNRRKTVTQYHLGAVTDQGLDQIWRLKEYVDFRKRVLTWDFPPCIQCDCCLAEENKEDCCGSAFPACGDCLWAHNIVVCP</sequence>
<evidence type="ECO:0000256" key="4">
    <source>
        <dbReference type="ARBA" id="ARBA00022723"/>
    </source>
</evidence>
<keyword evidence="3" id="KW-0949">S-adenosyl-L-methionine</keyword>
<keyword evidence="2" id="KW-0004">4Fe-4S</keyword>
<dbReference type="InterPro" id="IPR027604">
    <property type="entry name" value="W_rSAM_matur"/>
</dbReference>
<dbReference type="EMBL" id="FQZU01000008">
    <property type="protein sequence ID" value="SHJ47973.1"/>
    <property type="molecule type" value="Genomic_DNA"/>
</dbReference>
<dbReference type="Pfam" id="PF04055">
    <property type="entry name" value="Radical_SAM"/>
    <property type="match status" value="1"/>
</dbReference>
<keyword evidence="6" id="KW-0411">Iron-sulfur</keyword>
<dbReference type="SFLD" id="SFLDF00570">
    <property type="entry name" value="tungsten_cofactor_oxidoreducas"/>
    <property type="match status" value="1"/>
</dbReference>
<dbReference type="CDD" id="cd21121">
    <property type="entry name" value="SPASM_Cmo-like"/>
    <property type="match status" value="1"/>
</dbReference>
<dbReference type="Proteomes" id="UP000183994">
    <property type="component" value="Unassembled WGS sequence"/>
</dbReference>
<keyword evidence="4" id="KW-0479">Metal-binding</keyword>
<evidence type="ECO:0000256" key="2">
    <source>
        <dbReference type="ARBA" id="ARBA00022485"/>
    </source>
</evidence>
<evidence type="ECO:0000256" key="6">
    <source>
        <dbReference type="ARBA" id="ARBA00023014"/>
    </source>
</evidence>
<protein>
    <submittedName>
        <fullName evidence="8">Radical SAM superfamily enzyme, MoaA/NifB/PqqE/SkfB family</fullName>
    </submittedName>
</protein>
<evidence type="ECO:0000313" key="9">
    <source>
        <dbReference type="Proteomes" id="UP000183994"/>
    </source>
</evidence>
<feature type="domain" description="Radical SAM core" evidence="7">
    <location>
        <begin position="7"/>
        <end position="250"/>
    </location>
</feature>
<dbReference type="InterPro" id="IPR034391">
    <property type="entry name" value="AdoMet-like_SPASM_containing"/>
</dbReference>
<dbReference type="OrthoDB" id="9772409at2"/>
<proteinExistence type="predicted"/>
<name>A0A1M6JMZ6_9BACT</name>
<evidence type="ECO:0000259" key="7">
    <source>
        <dbReference type="PROSITE" id="PS51918"/>
    </source>
</evidence>
<comment type="cofactor">
    <cofactor evidence="1">
        <name>[4Fe-4S] cluster</name>
        <dbReference type="ChEBI" id="CHEBI:49883"/>
    </cofactor>
</comment>
<dbReference type="PANTHER" id="PTHR11228">
    <property type="entry name" value="RADICAL SAM DOMAIN PROTEIN"/>
    <property type="match status" value="1"/>
</dbReference>